<dbReference type="EMBL" id="AZGY01000025">
    <property type="protein sequence ID" value="KZZ89379.1"/>
    <property type="molecule type" value="Genomic_DNA"/>
</dbReference>
<dbReference type="Proteomes" id="UP000078544">
    <property type="component" value="Unassembled WGS sequence"/>
</dbReference>
<evidence type="ECO:0000313" key="2">
    <source>
        <dbReference type="EMBL" id="KZZ89379.1"/>
    </source>
</evidence>
<organism evidence="2 3">
    <name type="scientific">Moelleriella libera RCEF 2490</name>
    <dbReference type="NCBI Taxonomy" id="1081109"/>
    <lineage>
        <taxon>Eukaryota</taxon>
        <taxon>Fungi</taxon>
        <taxon>Dikarya</taxon>
        <taxon>Ascomycota</taxon>
        <taxon>Pezizomycotina</taxon>
        <taxon>Sordariomycetes</taxon>
        <taxon>Hypocreomycetidae</taxon>
        <taxon>Hypocreales</taxon>
        <taxon>Clavicipitaceae</taxon>
        <taxon>Moelleriella</taxon>
    </lineage>
</organism>
<keyword evidence="3" id="KW-1185">Reference proteome</keyword>
<comment type="caution">
    <text evidence="2">The sequence shown here is derived from an EMBL/GenBank/DDBJ whole genome shotgun (WGS) entry which is preliminary data.</text>
</comment>
<dbReference type="PANTHER" id="PTHR31956">
    <property type="entry name" value="NON-SPECIFIC PHOSPHOLIPASE C4-RELATED"/>
    <property type="match status" value="1"/>
</dbReference>
<dbReference type="InterPro" id="IPR007312">
    <property type="entry name" value="Phosphoesterase"/>
</dbReference>
<name>A0A167WX87_9HYPO</name>
<dbReference type="InterPro" id="IPR017850">
    <property type="entry name" value="Alkaline_phosphatase_core_sf"/>
</dbReference>
<evidence type="ECO:0000256" key="1">
    <source>
        <dbReference type="ARBA" id="ARBA00022801"/>
    </source>
</evidence>
<evidence type="ECO:0000313" key="3">
    <source>
        <dbReference type="Proteomes" id="UP000078544"/>
    </source>
</evidence>
<keyword evidence="1" id="KW-0378">Hydrolase</keyword>
<reference evidence="2 3" key="1">
    <citation type="journal article" date="2016" name="Genome Biol. Evol.">
        <title>Divergent and convergent evolution of fungal pathogenicity.</title>
        <authorList>
            <person name="Shang Y."/>
            <person name="Xiao G."/>
            <person name="Zheng P."/>
            <person name="Cen K."/>
            <person name="Zhan S."/>
            <person name="Wang C."/>
        </authorList>
    </citation>
    <scope>NUCLEOTIDE SEQUENCE [LARGE SCALE GENOMIC DNA]</scope>
    <source>
        <strain evidence="2 3">RCEF 2490</strain>
    </source>
</reference>
<accession>A0A167WX87</accession>
<dbReference type="Pfam" id="PF04185">
    <property type="entry name" value="Phosphoesterase"/>
    <property type="match status" value="1"/>
</dbReference>
<dbReference type="GO" id="GO:0042578">
    <property type="term" value="F:phosphoric ester hydrolase activity"/>
    <property type="evidence" value="ECO:0007669"/>
    <property type="project" value="UniProtKB-ARBA"/>
</dbReference>
<proteinExistence type="predicted"/>
<dbReference type="OrthoDB" id="5135119at2759"/>
<dbReference type="AlphaFoldDB" id="A0A167WX87"/>
<gene>
    <name evidence="2" type="ORF">AAL_07678</name>
</gene>
<protein>
    <submittedName>
        <fullName evidence="2">Phosphoesterase</fullName>
    </submittedName>
</protein>
<dbReference type="CDD" id="cd16014">
    <property type="entry name" value="PLC"/>
    <property type="match status" value="1"/>
</dbReference>
<dbReference type="Gene3D" id="3.40.720.10">
    <property type="entry name" value="Alkaline Phosphatase, subunit A"/>
    <property type="match status" value="2"/>
</dbReference>
<dbReference type="STRING" id="1081109.A0A167WX87"/>
<sequence>MTDQYFGTMAGVRGFGDPNVLRDKNGRSTFEQPIKPTNGVSLLKPWHINYLGGDWTNATQCMGAGDNGWSAMHSAYHGGLGNNWVDADGPYSLGYFKRQDIPTHFDIAEGWTVADMSTQSILAATDPNRITWMSGSVNIPGNPTNRDGKGGIIIDNSATPGCEAPRLNCFPFTWKTFPEYLEDAGILWQVWQDFDNFEDNMLAYFEQYQLAPKGSPLRSRGNSYPGLDAFYDAADNGTLPQVSWIVGPQELSEHPPNLPKDGAWLQKRVVNAITSSPAYNETALIISYDEQGGWADHVVPIVPPQDTPGEWLKDPYDQFGNVPLGPGWRVPRYIISPWTRGGNVFTEHADHTSDIQFVEKWAMANGYAGVHTEALTPWRRQHMSDLVNAFNFNNPDYSVPRITAVERPPSLPHSDSHWSGNLSLGSLTGPWVGPARCLQDHKSNKPKIPYGRENADQSMNLLVEEGFKPVRGQLTEGRFLTFEINGFALTNVDGKFASTSVAAENHDDVKQRWIIHKVSDPDVENQFYLQSGLDKQFVAAGSFIGALSPDVRRAQAVRIIYHPDNAMYSLTMVDGSAAFWHASWEGKSLHGSELSATKLMNEQGGMSGFDVYSVSYHN</sequence>
<dbReference type="PANTHER" id="PTHR31956:SF1">
    <property type="entry name" value="NON-SPECIFIC PHOSPHOLIPASE C1"/>
    <property type="match status" value="1"/>
</dbReference>